<name>A0AAE9KZ50_9NEIS</name>
<accession>A0AAE9KZ50</accession>
<organism evidence="2 3">
    <name type="scientific">Conchiformibius steedae DSM 2580</name>
    <dbReference type="NCBI Taxonomy" id="1121352"/>
    <lineage>
        <taxon>Bacteria</taxon>
        <taxon>Pseudomonadati</taxon>
        <taxon>Pseudomonadota</taxon>
        <taxon>Betaproteobacteria</taxon>
        <taxon>Neisseriales</taxon>
        <taxon>Neisseriaceae</taxon>
        <taxon>Conchiformibius</taxon>
    </lineage>
</organism>
<feature type="domain" description="DUF927" evidence="1">
    <location>
        <begin position="22"/>
        <end position="308"/>
    </location>
</feature>
<proteinExistence type="predicted"/>
<dbReference type="Proteomes" id="UP001056819">
    <property type="component" value="Chromosome"/>
</dbReference>
<reference evidence="2" key="1">
    <citation type="submission" date="2022-05" db="EMBL/GenBank/DDBJ databases">
        <title>Alysiella filiformis genome sequencing.</title>
        <authorList>
            <person name="Viehboeck T."/>
        </authorList>
    </citation>
    <scope>NUCLEOTIDE SEQUENCE</scope>
    <source>
        <strain evidence="2">DSM 2580</strain>
    </source>
</reference>
<sequence>MTTNPPLIDPDTLPAYTPQPRFECNNKGVYYIPVKTDKDGNVTDGDPLRLADAVDLIGTGMDLQGSYYRVIRYRDRISRQNKTALLAAAEIGTNACWQRLQGMGITVQAGRVRRERLSDYLQTFGANTAYTVTDKAGWLNGSYILPSGEILSPDDTEQQPVMYNGDTGKAAAYTSTGSLEQWQQQVCRYAAGNSRLCLAIGTALAAPLLALLHEPNGGFHLYGDSSDGKTTAAKVALSVWGEAETLKMSWRGTDLGFSNAALARNDGLLVLDEIGEANPRTISKTAYSVINGKSKLQGAKDGGNRQQSEWRTLLLSTGEHTLKSYLERAGDTWEAGQSVRLPSIPAATRYGIYENLHGFGNGAALSDHLNDTITHQHGTAGRVWIALLQRTDPATIRAARDAFLHTLPELDGQALRVAKRFALVSAALETAVSVTGLPAGVGMAGIKQCFDDWLALNGVGKYEDTVIIEQAANFMQQYAHTACFTDWNAKPYYSDKHYGYRRDLGDVIEYWLTSQTFEQDLCKGRDKLKACKVLYEIQWLQKNGERWQHQKRDKGRFYVFSGAQPPETEPS</sequence>
<dbReference type="AlphaFoldDB" id="A0AAE9KZ50"/>
<evidence type="ECO:0000313" key="2">
    <source>
        <dbReference type="EMBL" id="URD66966.1"/>
    </source>
</evidence>
<dbReference type="InterPro" id="IPR009270">
    <property type="entry name" value="DUF927"/>
</dbReference>
<evidence type="ECO:0000259" key="1">
    <source>
        <dbReference type="Pfam" id="PF06048"/>
    </source>
</evidence>
<dbReference type="RefSeq" id="WP_051532137.1">
    <property type="nucleotide sequence ID" value="NZ_CP097501.1"/>
</dbReference>
<protein>
    <submittedName>
        <fullName evidence="2">DUF927 domain-containing protein</fullName>
    </submittedName>
</protein>
<dbReference type="EMBL" id="CP097501">
    <property type="protein sequence ID" value="URD66966.1"/>
    <property type="molecule type" value="Genomic_DNA"/>
</dbReference>
<evidence type="ECO:0000313" key="3">
    <source>
        <dbReference type="Proteomes" id="UP001056819"/>
    </source>
</evidence>
<gene>
    <name evidence="2" type="ORF">LNQ82_07075</name>
</gene>
<dbReference type="Pfam" id="PF06048">
    <property type="entry name" value="DUF927"/>
    <property type="match status" value="1"/>
</dbReference>